<dbReference type="EMBL" id="QGGG01000021">
    <property type="protein sequence ID" value="PWJ75276.1"/>
    <property type="molecule type" value="Genomic_DNA"/>
</dbReference>
<evidence type="ECO:0000313" key="2">
    <source>
        <dbReference type="EMBL" id="PWJ75276.1"/>
    </source>
</evidence>
<name>A0A316BU33_PSESE</name>
<dbReference type="Pfam" id="PF05119">
    <property type="entry name" value="Terminase_4"/>
    <property type="match status" value="1"/>
</dbReference>
<keyword evidence="3" id="KW-1185">Reference proteome</keyword>
<dbReference type="RefSeq" id="WP_109614619.1">
    <property type="nucleotide sequence ID" value="NZ_QGGG01000021.1"/>
</dbReference>
<dbReference type="AlphaFoldDB" id="A0A316BU33"/>
<proteinExistence type="predicted"/>
<reference evidence="2 3" key="1">
    <citation type="submission" date="2018-05" db="EMBL/GenBank/DDBJ databases">
        <title>Genomic Encyclopedia of Type Strains, Phase IV (KMG-IV): sequencing the most valuable type-strain genomes for metagenomic binning, comparative biology and taxonomic classification.</title>
        <authorList>
            <person name="Goeker M."/>
        </authorList>
    </citation>
    <scope>NUCLEOTIDE SEQUENCE [LARGE SCALE GENOMIC DNA]</scope>
    <source>
        <strain evidence="2 3">DSM 6986</strain>
    </source>
</reference>
<gene>
    <name evidence="2" type="ORF">C7441_12159</name>
</gene>
<evidence type="ECO:0000313" key="3">
    <source>
        <dbReference type="Proteomes" id="UP000245396"/>
    </source>
</evidence>
<evidence type="ECO:0000256" key="1">
    <source>
        <dbReference type="SAM" id="MobiDB-lite"/>
    </source>
</evidence>
<protein>
    <submittedName>
        <fullName evidence="2">P27 family predicted phage terminase small subunit</fullName>
    </submittedName>
</protein>
<dbReference type="OrthoDB" id="7843333at2"/>
<feature type="region of interest" description="Disordered" evidence="1">
    <location>
        <begin position="139"/>
        <end position="159"/>
    </location>
</feature>
<dbReference type="InterPro" id="IPR006448">
    <property type="entry name" value="Phage_term_ssu_P27"/>
</dbReference>
<sequence length="159" mass="16809">MAGRKRTPDHLKIVAGTAQPCRMNPDAPASVTGTMEAPAWLSARASELFDQLAVIIADMGIASVSDAAMLAMAASRLEEIEICTAMIEDGGRTFVSGVKYDDEGRIVSQQIKGHPAVAQRSEAMRHAQSLLAEFGLSPSARSKVSVSKPNEKNPFAALG</sequence>
<dbReference type="Proteomes" id="UP000245396">
    <property type="component" value="Unassembled WGS sequence"/>
</dbReference>
<accession>A0A316BU33</accession>
<feature type="compositionally biased region" description="Polar residues" evidence="1">
    <location>
        <begin position="139"/>
        <end position="148"/>
    </location>
</feature>
<organism evidence="2 3">
    <name type="scientific">Pseudaminobacter salicylatoxidans</name>
    <dbReference type="NCBI Taxonomy" id="93369"/>
    <lineage>
        <taxon>Bacteria</taxon>
        <taxon>Pseudomonadati</taxon>
        <taxon>Pseudomonadota</taxon>
        <taxon>Alphaproteobacteria</taxon>
        <taxon>Hyphomicrobiales</taxon>
        <taxon>Phyllobacteriaceae</taxon>
        <taxon>Pseudaminobacter</taxon>
    </lineage>
</organism>
<dbReference type="NCBIfam" id="TIGR01558">
    <property type="entry name" value="sm_term_P27"/>
    <property type="match status" value="1"/>
</dbReference>
<comment type="caution">
    <text evidence="2">The sequence shown here is derived from an EMBL/GenBank/DDBJ whole genome shotgun (WGS) entry which is preliminary data.</text>
</comment>